<reference evidence="1" key="2">
    <citation type="submission" date="2014-05" db="EMBL/GenBank/DDBJ databases">
        <title>The genome and life-stage specific transcriptomes of Globodera pallida elucidate key aspects of plant parasitism by a cyst nematode.</title>
        <authorList>
            <person name="Cotton J.A."/>
            <person name="Lilley C.J."/>
            <person name="Jones L.M."/>
            <person name="Kikuchi T."/>
            <person name="Reid A.J."/>
            <person name="Thorpe P."/>
            <person name="Tsai I.J."/>
            <person name="Beasley H."/>
            <person name="Blok V."/>
            <person name="Cock P.J.A."/>
            <person name="Van den Akker S.E."/>
            <person name="Holroyd N."/>
            <person name="Hunt M."/>
            <person name="Mantelin S."/>
            <person name="Naghra H."/>
            <person name="Pain A."/>
            <person name="Palomares-Rius J.E."/>
            <person name="Zarowiecki M."/>
            <person name="Berriman M."/>
            <person name="Jones J.T."/>
            <person name="Urwin P.E."/>
        </authorList>
    </citation>
    <scope>NUCLEOTIDE SEQUENCE [LARGE SCALE GENOMIC DNA]</scope>
    <source>
        <strain evidence="1">Lindley</strain>
    </source>
</reference>
<reference evidence="1" key="1">
    <citation type="submission" date="2013-12" db="EMBL/GenBank/DDBJ databases">
        <authorList>
            <person name="Aslett M."/>
        </authorList>
    </citation>
    <scope>NUCLEOTIDE SEQUENCE [LARGE SCALE GENOMIC DNA]</scope>
    <source>
        <strain evidence="1">Lindley</strain>
    </source>
</reference>
<dbReference type="WBParaSite" id="GPLIN_000853500">
    <property type="protein sequence ID" value="GPLIN_000853500"/>
    <property type="gene ID" value="GPLIN_000853500"/>
</dbReference>
<dbReference type="Proteomes" id="UP000050741">
    <property type="component" value="Unassembled WGS sequence"/>
</dbReference>
<name>A0A183C6N9_GLOPA</name>
<accession>A0A183C6N9</accession>
<evidence type="ECO:0000313" key="1">
    <source>
        <dbReference type="Proteomes" id="UP000050741"/>
    </source>
</evidence>
<proteinExistence type="predicted"/>
<protein>
    <submittedName>
        <fullName evidence="2">Tyrosine-protein phosphatase domain-containing protein</fullName>
    </submittedName>
</protein>
<organism evidence="1 2">
    <name type="scientific">Globodera pallida</name>
    <name type="common">Potato cyst nematode worm</name>
    <name type="synonym">Heterodera pallida</name>
    <dbReference type="NCBI Taxonomy" id="36090"/>
    <lineage>
        <taxon>Eukaryota</taxon>
        <taxon>Metazoa</taxon>
        <taxon>Ecdysozoa</taxon>
        <taxon>Nematoda</taxon>
        <taxon>Chromadorea</taxon>
        <taxon>Rhabditida</taxon>
        <taxon>Tylenchina</taxon>
        <taxon>Tylenchomorpha</taxon>
        <taxon>Tylenchoidea</taxon>
        <taxon>Heteroderidae</taxon>
        <taxon>Heteroderinae</taxon>
        <taxon>Globodera</taxon>
    </lineage>
</organism>
<evidence type="ECO:0000313" key="2">
    <source>
        <dbReference type="WBParaSite" id="GPLIN_000853500"/>
    </source>
</evidence>
<sequence length="123" mass="14432">MVAKFCRLINVRIRAAYLFKKGIPADQLHAQTFYLCLTPNHYTTVNGHQTNKTRILLECFKREDNPTSYWGYWENKNQDPIHIDDMQCVKYIKPKLFKSAEVEDAFENANGTIGYMVFKYDSP</sequence>
<dbReference type="AlphaFoldDB" id="A0A183C6N9"/>
<reference evidence="2" key="3">
    <citation type="submission" date="2016-06" db="UniProtKB">
        <authorList>
            <consortium name="WormBaseParasite"/>
        </authorList>
    </citation>
    <scope>IDENTIFICATION</scope>
</reference>
<keyword evidence="1" id="KW-1185">Reference proteome</keyword>